<organism evidence="1 2">
    <name type="scientific">Araneus ventricosus</name>
    <name type="common">Orbweaver spider</name>
    <name type="synonym">Epeira ventricosa</name>
    <dbReference type="NCBI Taxonomy" id="182803"/>
    <lineage>
        <taxon>Eukaryota</taxon>
        <taxon>Metazoa</taxon>
        <taxon>Ecdysozoa</taxon>
        <taxon>Arthropoda</taxon>
        <taxon>Chelicerata</taxon>
        <taxon>Arachnida</taxon>
        <taxon>Araneae</taxon>
        <taxon>Araneomorphae</taxon>
        <taxon>Entelegynae</taxon>
        <taxon>Araneoidea</taxon>
        <taxon>Araneidae</taxon>
        <taxon>Araneus</taxon>
    </lineage>
</organism>
<dbReference type="Proteomes" id="UP000499080">
    <property type="component" value="Unassembled WGS sequence"/>
</dbReference>
<proteinExistence type="predicted"/>
<dbReference type="AlphaFoldDB" id="A0A4Y2DXX9"/>
<comment type="caution">
    <text evidence="1">The sequence shown here is derived from an EMBL/GenBank/DDBJ whole genome shotgun (WGS) entry which is preliminary data.</text>
</comment>
<evidence type="ECO:0000313" key="1">
    <source>
        <dbReference type="EMBL" id="GBM20929.1"/>
    </source>
</evidence>
<reference evidence="1 2" key="1">
    <citation type="journal article" date="2019" name="Sci. Rep.">
        <title>Orb-weaving spider Araneus ventricosus genome elucidates the spidroin gene catalogue.</title>
        <authorList>
            <person name="Kono N."/>
            <person name="Nakamura H."/>
            <person name="Ohtoshi R."/>
            <person name="Moran D.A.P."/>
            <person name="Shinohara A."/>
            <person name="Yoshida Y."/>
            <person name="Fujiwara M."/>
            <person name="Mori M."/>
            <person name="Tomita M."/>
            <person name="Arakawa K."/>
        </authorList>
    </citation>
    <scope>NUCLEOTIDE SEQUENCE [LARGE SCALE GENOMIC DNA]</scope>
</reference>
<sequence length="108" mass="11989">MSISRTLALSGICHPVCPLATLGQTVGNRLYLRGTFRKFATDSDTFVVQLNQFEETMLVKIGAQRLKEALHSLNANLIVPIVLTSMQGKVESLIRQDQDCRARPGLFE</sequence>
<accession>A0A4Y2DXX9</accession>
<dbReference type="EMBL" id="BGPR01000450">
    <property type="protein sequence ID" value="GBM20929.1"/>
    <property type="molecule type" value="Genomic_DNA"/>
</dbReference>
<gene>
    <name evidence="1" type="ORF">AVEN_253729_1</name>
</gene>
<name>A0A4Y2DXX9_ARAVE</name>
<protein>
    <submittedName>
        <fullName evidence="1">Uncharacterized protein</fullName>
    </submittedName>
</protein>
<evidence type="ECO:0000313" key="2">
    <source>
        <dbReference type="Proteomes" id="UP000499080"/>
    </source>
</evidence>
<keyword evidence="2" id="KW-1185">Reference proteome</keyword>